<organism evidence="2 3">
    <name type="scientific">Nonomuraea purpurea</name>
    <dbReference type="NCBI Taxonomy" id="1849276"/>
    <lineage>
        <taxon>Bacteria</taxon>
        <taxon>Bacillati</taxon>
        <taxon>Actinomycetota</taxon>
        <taxon>Actinomycetes</taxon>
        <taxon>Streptosporangiales</taxon>
        <taxon>Streptosporangiaceae</taxon>
        <taxon>Nonomuraea</taxon>
    </lineage>
</organism>
<feature type="signal peptide" evidence="1">
    <location>
        <begin position="1"/>
        <end position="25"/>
    </location>
</feature>
<sequence>MMKLATKVVALTGAAIMLGAAPLTAAQASTVAAADCTITPHTDWRPAEVHVHCRTTGPFKAIALCTSKWYKDKWFESPWTSAGSTAQVACPLTDTLTGWGKQGGGSA</sequence>
<dbReference type="EMBL" id="JBHSBI010000011">
    <property type="protein sequence ID" value="MFC4010127.1"/>
    <property type="molecule type" value="Genomic_DNA"/>
</dbReference>
<proteinExistence type="predicted"/>
<name>A0ABV8G7Z4_9ACTN</name>
<evidence type="ECO:0008006" key="4">
    <source>
        <dbReference type="Google" id="ProtNLM"/>
    </source>
</evidence>
<evidence type="ECO:0000313" key="2">
    <source>
        <dbReference type="EMBL" id="MFC4010127.1"/>
    </source>
</evidence>
<comment type="caution">
    <text evidence="2">The sequence shown here is derived from an EMBL/GenBank/DDBJ whole genome shotgun (WGS) entry which is preliminary data.</text>
</comment>
<keyword evidence="1" id="KW-0732">Signal</keyword>
<evidence type="ECO:0000256" key="1">
    <source>
        <dbReference type="SAM" id="SignalP"/>
    </source>
</evidence>
<gene>
    <name evidence="2" type="ORF">ACFOY2_23060</name>
</gene>
<protein>
    <recommendedName>
        <fullName evidence="4">Secreted protein</fullName>
    </recommendedName>
</protein>
<keyword evidence="3" id="KW-1185">Reference proteome</keyword>
<reference evidence="3" key="1">
    <citation type="journal article" date="2019" name="Int. J. Syst. Evol. Microbiol.">
        <title>The Global Catalogue of Microorganisms (GCM) 10K type strain sequencing project: providing services to taxonomists for standard genome sequencing and annotation.</title>
        <authorList>
            <consortium name="The Broad Institute Genomics Platform"/>
            <consortium name="The Broad Institute Genome Sequencing Center for Infectious Disease"/>
            <person name="Wu L."/>
            <person name="Ma J."/>
        </authorList>
    </citation>
    <scope>NUCLEOTIDE SEQUENCE [LARGE SCALE GENOMIC DNA]</scope>
    <source>
        <strain evidence="3">TBRC 1276</strain>
    </source>
</reference>
<dbReference type="RefSeq" id="WP_379530148.1">
    <property type="nucleotide sequence ID" value="NZ_JBHSBI010000011.1"/>
</dbReference>
<dbReference type="Proteomes" id="UP001595851">
    <property type="component" value="Unassembled WGS sequence"/>
</dbReference>
<evidence type="ECO:0000313" key="3">
    <source>
        <dbReference type="Proteomes" id="UP001595851"/>
    </source>
</evidence>
<feature type="chain" id="PRO_5045141286" description="Secreted protein" evidence="1">
    <location>
        <begin position="26"/>
        <end position="107"/>
    </location>
</feature>
<accession>A0ABV8G7Z4</accession>